<evidence type="ECO:0000256" key="5">
    <source>
        <dbReference type="SAM" id="MobiDB-lite"/>
    </source>
</evidence>
<dbReference type="Pfam" id="PF04048">
    <property type="entry name" value="Sec8_N"/>
    <property type="match status" value="1"/>
</dbReference>
<evidence type="ECO:0000259" key="7">
    <source>
        <dbReference type="Pfam" id="PF20652"/>
    </source>
</evidence>
<keyword evidence="2 4" id="KW-0268">Exocytosis</keyword>
<dbReference type="Pfam" id="PF20652">
    <property type="entry name" value="Sec8_C"/>
    <property type="match status" value="1"/>
</dbReference>
<feature type="region of interest" description="Disordered" evidence="5">
    <location>
        <begin position="48"/>
        <end position="72"/>
    </location>
</feature>
<protein>
    <recommendedName>
        <fullName evidence="4">Exocyst complex component Sec8</fullName>
    </recommendedName>
</protein>
<dbReference type="GO" id="GO:0000145">
    <property type="term" value="C:exocyst"/>
    <property type="evidence" value="ECO:0007669"/>
    <property type="project" value="UniProtKB-UniRule"/>
</dbReference>
<accession>A0A0C3MJK7</accession>
<dbReference type="GO" id="GO:0006893">
    <property type="term" value="P:Golgi to plasma membrane transport"/>
    <property type="evidence" value="ECO:0007669"/>
    <property type="project" value="TreeGrafter"/>
</dbReference>
<dbReference type="Proteomes" id="UP000054248">
    <property type="component" value="Unassembled WGS sequence"/>
</dbReference>
<keyword evidence="1 4" id="KW-0813">Transport</keyword>
<feature type="domain" description="Exocyst complex component Sec8 middle helical bundle" evidence="7">
    <location>
        <begin position="317"/>
        <end position="605"/>
    </location>
</feature>
<keyword evidence="3 4" id="KW-0653">Protein transport</keyword>
<reference evidence="9" key="2">
    <citation type="submission" date="2015-01" db="EMBL/GenBank/DDBJ databases">
        <title>Evolutionary Origins and Diversification of the Mycorrhizal Mutualists.</title>
        <authorList>
            <consortium name="DOE Joint Genome Institute"/>
            <consortium name="Mycorrhizal Genomics Consortium"/>
            <person name="Kohler A."/>
            <person name="Kuo A."/>
            <person name="Nagy L.G."/>
            <person name="Floudas D."/>
            <person name="Copeland A."/>
            <person name="Barry K.W."/>
            <person name="Cichocki N."/>
            <person name="Veneault-Fourrey C."/>
            <person name="LaButti K."/>
            <person name="Lindquist E.A."/>
            <person name="Lipzen A."/>
            <person name="Lundell T."/>
            <person name="Morin E."/>
            <person name="Murat C."/>
            <person name="Riley R."/>
            <person name="Ohm R."/>
            <person name="Sun H."/>
            <person name="Tunlid A."/>
            <person name="Henrissat B."/>
            <person name="Grigoriev I.V."/>
            <person name="Hibbett D.S."/>
            <person name="Martin F."/>
        </authorList>
    </citation>
    <scope>NUCLEOTIDE SEQUENCE [LARGE SCALE GENOMIC DNA]</scope>
    <source>
        <strain evidence="9">MUT 4182</strain>
    </source>
</reference>
<dbReference type="STRING" id="1051891.A0A0C3MJK7"/>
<dbReference type="GO" id="GO:0006904">
    <property type="term" value="P:vesicle docking involved in exocytosis"/>
    <property type="evidence" value="ECO:0007669"/>
    <property type="project" value="InterPro"/>
</dbReference>
<evidence type="ECO:0000256" key="4">
    <source>
        <dbReference type="RuleBase" id="RU367079"/>
    </source>
</evidence>
<dbReference type="HOGENOM" id="CLU_004025_1_0_1"/>
<dbReference type="InterPro" id="IPR048630">
    <property type="entry name" value="Sec8_M"/>
</dbReference>
<keyword evidence="9" id="KW-1185">Reference proteome</keyword>
<dbReference type="PANTHER" id="PTHR14146">
    <property type="entry name" value="EXOCYST COMPLEX COMPONENT 4"/>
    <property type="match status" value="1"/>
</dbReference>
<feature type="region of interest" description="Disordered" evidence="5">
    <location>
        <begin position="1"/>
        <end position="32"/>
    </location>
</feature>
<dbReference type="GO" id="GO:0015031">
    <property type="term" value="P:protein transport"/>
    <property type="evidence" value="ECO:0007669"/>
    <property type="project" value="UniProtKB-KW"/>
</dbReference>
<feature type="compositionally biased region" description="Basic and acidic residues" evidence="5">
    <location>
        <begin position="60"/>
        <end position="72"/>
    </location>
</feature>
<dbReference type="GO" id="GO:0090522">
    <property type="term" value="P:vesicle tethering involved in exocytosis"/>
    <property type="evidence" value="ECO:0007669"/>
    <property type="project" value="UniProtKB-UniRule"/>
</dbReference>
<organism evidence="8 9">
    <name type="scientific">Tulasnella calospora MUT 4182</name>
    <dbReference type="NCBI Taxonomy" id="1051891"/>
    <lineage>
        <taxon>Eukaryota</taxon>
        <taxon>Fungi</taxon>
        <taxon>Dikarya</taxon>
        <taxon>Basidiomycota</taxon>
        <taxon>Agaricomycotina</taxon>
        <taxon>Agaricomycetes</taxon>
        <taxon>Cantharellales</taxon>
        <taxon>Tulasnellaceae</taxon>
        <taxon>Tulasnella</taxon>
    </lineage>
</organism>
<evidence type="ECO:0000256" key="2">
    <source>
        <dbReference type="ARBA" id="ARBA00022483"/>
    </source>
</evidence>
<feature type="domain" description="Exocyst complex component Sec8 N-terminal" evidence="6">
    <location>
        <begin position="98"/>
        <end position="235"/>
    </location>
</feature>
<feature type="compositionally biased region" description="Acidic residues" evidence="5">
    <location>
        <begin position="1"/>
        <end position="19"/>
    </location>
</feature>
<dbReference type="InterPro" id="IPR039682">
    <property type="entry name" value="Sec8/EXOC4"/>
</dbReference>
<proteinExistence type="inferred from homology"/>
<evidence type="ECO:0000259" key="6">
    <source>
        <dbReference type="Pfam" id="PF04048"/>
    </source>
</evidence>
<dbReference type="OrthoDB" id="272977at2759"/>
<evidence type="ECO:0000313" key="9">
    <source>
        <dbReference type="Proteomes" id="UP000054248"/>
    </source>
</evidence>
<evidence type="ECO:0000256" key="3">
    <source>
        <dbReference type="ARBA" id="ARBA00022927"/>
    </source>
</evidence>
<dbReference type="InterPro" id="IPR007191">
    <property type="entry name" value="Sec8_exocyst_N"/>
</dbReference>
<gene>
    <name evidence="8" type="ORF">M407DRAFT_65131</name>
</gene>
<dbReference type="GO" id="GO:0006612">
    <property type="term" value="P:protein targeting to membrane"/>
    <property type="evidence" value="ECO:0007669"/>
    <property type="project" value="UniProtKB-UniRule"/>
</dbReference>
<comment type="function">
    <text evidence="4">Component of the exocyst complex involved in the docking of exocytic vesicles with fusion sites on the plasma membrane.</text>
</comment>
<name>A0A0C3MJK7_9AGAM</name>
<comment type="similarity">
    <text evidence="4">Belongs to the SEC8 family.</text>
</comment>
<reference evidence="8 9" key="1">
    <citation type="submission" date="2014-04" db="EMBL/GenBank/DDBJ databases">
        <authorList>
            <consortium name="DOE Joint Genome Institute"/>
            <person name="Kuo A."/>
            <person name="Girlanda M."/>
            <person name="Perotto S."/>
            <person name="Kohler A."/>
            <person name="Nagy L.G."/>
            <person name="Floudas D."/>
            <person name="Copeland A."/>
            <person name="Barry K.W."/>
            <person name="Cichocki N."/>
            <person name="Veneault-Fourrey C."/>
            <person name="LaButti K."/>
            <person name="Lindquist E.A."/>
            <person name="Lipzen A."/>
            <person name="Lundell T."/>
            <person name="Morin E."/>
            <person name="Murat C."/>
            <person name="Sun H."/>
            <person name="Tunlid A."/>
            <person name="Henrissat B."/>
            <person name="Grigoriev I.V."/>
            <person name="Hibbett D.S."/>
            <person name="Martin F."/>
            <person name="Nordberg H.P."/>
            <person name="Cantor M.N."/>
            <person name="Hua S.X."/>
        </authorList>
    </citation>
    <scope>NUCLEOTIDE SEQUENCE [LARGE SCALE GENOMIC DNA]</scope>
    <source>
        <strain evidence="8 9">MUT 4182</strain>
    </source>
</reference>
<sequence>MESATYDDDAAYGGYDEEVPAANEPRTERAPEVSPAVNNVIDMWRKAAIKTKGSSPDLQGRGDQRAEERKKEVERFQRIQARQNSRITTARKAKPGEIDAVLDDIQDEWSFVAEPEFNPVALALSLLDKSSAGRDMKSFRSAKDMLANSLRGTIDQNYQEFAAALPHHASLLSSLSKVQSEVGDTRARLQETRDTLANKRTDLVQLWSRGQAVEEMLRLLDEIEHLKGVPDTLESMMSEKRLLQAAILLVRSLRMINKGELMEIGALADLRSYLTGQETALREILIDELQNHLYLKVFWCDSRWASYTPGQQQPSQNPESNSFEYIETLLEALAVLGKLGGALDNVAQRLPIELFSLVEGTIEEIRDRSDLGKRASLNLQTTNRSSQLWITSNGLSSLKEAATGLRLAALEAHTGRIDREPLKDLFWTLYSKLDAVLQGLRVVYEVSNRIGSRRDFKDSSGAKPGALFPLMDIWAPIQTEVRTLLGDYLTDEERGAISGRYQIASINEVLREGRGVQRDKSKAVFRAGKTDAKISAKTLKRHEDELTRVLKDSVPGLVGGSADATIQTSQSTGPGVDDRYTGAGSHFKIVKADAFHVTVLFQPTLAFLQRVEQVLPPGMGDVARASTAFLDEFVVKVYLPQLEDKVATLFHQAAVSADAFQEDPHSMRLSPKPLIKASTQLVSLINSLCAMHRSTPFHTENYSRLILDIIIRFYQRCYDRFVDLVTVSSKSSEGPEANLAMSARWGQKPEVTACLSGLQNVTHLFQSDEASMKRLCRQETRVELNFLTKETVTRADLIPATKNITALGTLYHSLTWLISQLQTLKGDALEAVISPIDSRLSPISEQLMSPTSSAPPVWDISGKLELPLTKAMALRYEALLKTYEQLAELVIHTIRIEIRCRIIHFLDLAMRQGNYQLDHEPGEPDPHVIDLNSDLAACEDCTTLSLPEREKRFIFEGLGTLMEHLLISNARHVRFANDLGIKKIFRNILALQQNLKTLSDLPEDAEFGRARRYWELFLLTPQQLLEGVKKKPQFSFDDYKSMLYLRCGVDQTLGDRGVTDNAVNMYLIELHGLVVDDWDDTAE</sequence>
<dbReference type="EMBL" id="KN822946">
    <property type="protein sequence ID" value="KIO33872.1"/>
    <property type="molecule type" value="Genomic_DNA"/>
</dbReference>
<dbReference type="AlphaFoldDB" id="A0A0C3MJK7"/>
<evidence type="ECO:0000256" key="1">
    <source>
        <dbReference type="ARBA" id="ARBA00022448"/>
    </source>
</evidence>
<evidence type="ECO:0000313" key="8">
    <source>
        <dbReference type="EMBL" id="KIO33872.1"/>
    </source>
</evidence>
<dbReference type="PANTHER" id="PTHR14146:SF0">
    <property type="entry name" value="EXOCYST COMPLEX COMPONENT 4"/>
    <property type="match status" value="1"/>
</dbReference>